<feature type="chain" id="PRO_5042262424" description="DUF3741 domain-containing protein" evidence="3">
    <location>
        <begin position="25"/>
        <end position="1231"/>
    </location>
</feature>
<feature type="compositionally biased region" description="Basic and acidic residues" evidence="1">
    <location>
        <begin position="346"/>
        <end position="357"/>
    </location>
</feature>
<feature type="compositionally biased region" description="Basic and acidic residues" evidence="1">
    <location>
        <begin position="596"/>
        <end position="614"/>
    </location>
</feature>
<keyword evidence="3" id="KW-0732">Signal</keyword>
<dbReference type="EMBL" id="JAQIZT010000018">
    <property type="protein sequence ID" value="KAJ6957839.1"/>
    <property type="molecule type" value="Genomic_DNA"/>
</dbReference>
<keyword evidence="6" id="KW-1185">Reference proteome</keyword>
<gene>
    <name evidence="5" type="ORF">NC653_039730</name>
</gene>
<evidence type="ECO:0000256" key="1">
    <source>
        <dbReference type="SAM" id="MobiDB-lite"/>
    </source>
</evidence>
<dbReference type="InterPro" id="IPR032795">
    <property type="entry name" value="DUF3741-assoc"/>
</dbReference>
<feature type="transmembrane region" description="Helical" evidence="2">
    <location>
        <begin position="1070"/>
        <end position="1096"/>
    </location>
</feature>
<feature type="compositionally biased region" description="Low complexity" evidence="1">
    <location>
        <begin position="288"/>
        <end position="315"/>
    </location>
</feature>
<feature type="region of interest" description="Disordered" evidence="1">
    <location>
        <begin position="260"/>
        <end position="323"/>
    </location>
</feature>
<feature type="domain" description="DUF3741" evidence="4">
    <location>
        <begin position="322"/>
        <end position="339"/>
    </location>
</feature>
<dbReference type="PANTHER" id="PTHR34282:SF2">
    <property type="entry name" value="DUF3741 DOMAIN-CONTAINING PROTEIN"/>
    <property type="match status" value="1"/>
</dbReference>
<organism evidence="5 6">
    <name type="scientific">Populus alba x Populus x berolinensis</name>
    <dbReference type="NCBI Taxonomy" id="444605"/>
    <lineage>
        <taxon>Eukaryota</taxon>
        <taxon>Viridiplantae</taxon>
        <taxon>Streptophyta</taxon>
        <taxon>Embryophyta</taxon>
        <taxon>Tracheophyta</taxon>
        <taxon>Spermatophyta</taxon>
        <taxon>Magnoliopsida</taxon>
        <taxon>eudicotyledons</taxon>
        <taxon>Gunneridae</taxon>
        <taxon>Pentapetalae</taxon>
        <taxon>rosids</taxon>
        <taxon>fabids</taxon>
        <taxon>Malpighiales</taxon>
        <taxon>Salicaceae</taxon>
        <taxon>Saliceae</taxon>
        <taxon>Populus</taxon>
    </lineage>
</organism>
<name>A0AAD6LCK3_9ROSI</name>
<reference evidence="5 6" key="1">
    <citation type="journal article" date="2023" name="Mol. Ecol. Resour.">
        <title>Chromosome-level genome assembly of a triploid poplar Populus alba 'Berolinensis'.</title>
        <authorList>
            <person name="Chen S."/>
            <person name="Yu Y."/>
            <person name="Wang X."/>
            <person name="Wang S."/>
            <person name="Zhang T."/>
            <person name="Zhou Y."/>
            <person name="He R."/>
            <person name="Meng N."/>
            <person name="Wang Y."/>
            <person name="Liu W."/>
            <person name="Liu Z."/>
            <person name="Liu J."/>
            <person name="Guo Q."/>
            <person name="Huang H."/>
            <person name="Sederoff R.R."/>
            <person name="Wang G."/>
            <person name="Qu G."/>
            <person name="Chen S."/>
        </authorList>
    </citation>
    <scope>NUCLEOTIDE SEQUENCE [LARGE SCALE GENOMIC DNA]</scope>
    <source>
        <strain evidence="5">SC-2020</strain>
    </source>
</reference>
<proteinExistence type="predicted"/>
<feature type="region of interest" description="Disordered" evidence="1">
    <location>
        <begin position="671"/>
        <end position="730"/>
    </location>
</feature>
<feature type="region of interest" description="Disordered" evidence="1">
    <location>
        <begin position="760"/>
        <end position="783"/>
    </location>
</feature>
<feature type="signal peptide" evidence="3">
    <location>
        <begin position="1"/>
        <end position="24"/>
    </location>
</feature>
<sequence length="1231" mass="138371">MHRLYLFSFVDLSLNLNALQLAVSTWFMREDEEEITGLRNAEKEQKERTKNLDSDCRQSLKSLERISKTISFVTCDDPKGVVECGTIRKYKSGSHKMEHKIISHKTQKNSKTDLTVMAEKKELVSKGIVEEYRTPSSFQLLEVSRGAQKLNQTINSWSKGLSSDGQSKDIAKDLLKGALDMQESLLMLGKLQEASHYMAQLKRQREKLKRGKINEVGAEMMNSHQSGDLHCQTGFQKPLLSADGSSNDYIDELKKAITDSLGRHNLRPNRTTREKTSKERRKRDSDPDVPSTSSSQSSVAQSSSSHSTRSISTAAPPRKENSPNLIAKLMGLEDMPSKTLQKHPQKQLDVETDLSRRRPRPVFDIEMPKVRKPQPLMHKVRPEPRALKDILETMQFKGLLKCHSVKELKSWSHHSRETHTNRRSGNYISPIVLIKPGVSCFESKEIPASMVWEMGAMKAELMPRKVKLKKGPEPDTRSADYKEVTYSTSKMLRKTDVDEPTNKRLGQEEGTKDRREVVVKPEEKEIKTVVQEEVAVRENKGNAEPEPEETLIKTLSKERVEDRKDVVPRAEEQRIRTKLKGSSKLKASCPLTNQQQKKETDVKKVNKTQRVDTDSRKRIETEVVKPKNVSRSQEQAKVISTKTRIEHGSMTTKTQITQQSSTNQKSILKHTTKTTVHGPKDQKRKIVAEPTAEKPTNEELGCKEDKKNGHKCDADPVSKVTNTPLAGQPSTDEEANVLKFHNEEHCSDTQSSPCNHTLVTSEHEEVAKSPEEASNDMGLIGGDGESSKNGIQLNALLLSSPLFLTRAEELFDLNMNSPQTFPPSGVCDYRIANMELSLDYANEYIERRSCVDSQTRHPLLQTCTGDSRPDLSLEKLVEEVVNGAKTLASYCKLGSYDLPADSLYGIPENDIRCGSVVSGTWDLGWRNGFSVDEAEQTVNDVEKLLISELIEEMKRPASLFLSVFMMGDEKSAIVMASRDRDRELLIPVADSPDLEIASKPSSSSSSSSSHHSGRETFCKFVRSWASKKFMTGCVILFPIAITFYITWWFIHFVDGFFSPIYAQLGIDIFGLGFITSLTFIFIVGVFMSSWLGASVLSLGEWFIKRMPFVRHIYNASKQISAAISPDQNTQAFKEVAIIRHPRIGEYAFGFITSTVTLQNYSGEEELCCVYVPTNHLYIGDIFLVTTKDVIRPNLSVREGIEIVVSGGMSMPQVLSTLDSSISVDRSRSERS</sequence>
<keyword evidence="2" id="KW-1133">Transmembrane helix</keyword>
<feature type="region of interest" description="Disordered" evidence="1">
    <location>
        <begin position="577"/>
        <end position="614"/>
    </location>
</feature>
<feature type="region of interest" description="Disordered" evidence="1">
    <location>
        <begin position="497"/>
        <end position="519"/>
    </location>
</feature>
<evidence type="ECO:0000313" key="6">
    <source>
        <dbReference type="Proteomes" id="UP001164929"/>
    </source>
</evidence>
<protein>
    <recommendedName>
        <fullName evidence="4">DUF3741 domain-containing protein</fullName>
    </recommendedName>
</protein>
<dbReference type="Pfam" id="PF04367">
    <property type="entry name" value="DUF502"/>
    <property type="match status" value="1"/>
</dbReference>
<feature type="compositionally biased region" description="Basic and acidic residues" evidence="1">
    <location>
        <begin position="678"/>
        <end position="716"/>
    </location>
</feature>
<evidence type="ECO:0000256" key="2">
    <source>
        <dbReference type="SAM" id="Phobius"/>
    </source>
</evidence>
<accession>A0AAD6LCK3</accession>
<dbReference type="PANTHER" id="PTHR34282">
    <property type="entry name" value="OS01G0228800 PROTEIN-RELATED"/>
    <property type="match status" value="1"/>
</dbReference>
<feature type="compositionally biased region" description="Polar residues" evidence="1">
    <location>
        <begin position="719"/>
        <end position="730"/>
    </location>
</feature>
<feature type="transmembrane region" description="Helical" evidence="2">
    <location>
        <begin position="1029"/>
        <end position="1050"/>
    </location>
</feature>
<dbReference type="InterPro" id="IPR007462">
    <property type="entry name" value="COV1-like"/>
</dbReference>
<comment type="caution">
    <text evidence="5">The sequence shown here is derived from an EMBL/GenBank/DDBJ whole genome shotgun (WGS) entry which is preliminary data.</text>
</comment>
<feature type="compositionally biased region" description="Basic and acidic residues" evidence="1">
    <location>
        <begin position="271"/>
        <end position="286"/>
    </location>
</feature>
<dbReference type="Proteomes" id="UP001164929">
    <property type="component" value="Chromosome 18"/>
</dbReference>
<evidence type="ECO:0000256" key="3">
    <source>
        <dbReference type="SAM" id="SignalP"/>
    </source>
</evidence>
<dbReference type="Pfam" id="PF14383">
    <property type="entry name" value="VARLMGL"/>
    <property type="match status" value="1"/>
</dbReference>
<evidence type="ECO:0000313" key="5">
    <source>
        <dbReference type="EMBL" id="KAJ6957839.1"/>
    </source>
</evidence>
<keyword evidence="2" id="KW-0472">Membrane</keyword>
<feature type="region of interest" description="Disordered" evidence="1">
    <location>
        <begin position="336"/>
        <end position="357"/>
    </location>
</feature>
<keyword evidence="2" id="KW-0812">Transmembrane</keyword>
<dbReference type="AlphaFoldDB" id="A0AAD6LCK3"/>
<evidence type="ECO:0000259" key="4">
    <source>
        <dbReference type="Pfam" id="PF14383"/>
    </source>
</evidence>
<feature type="compositionally biased region" description="Basic and acidic residues" evidence="1">
    <location>
        <begin position="761"/>
        <end position="771"/>
    </location>
</feature>